<dbReference type="SUPFAM" id="SSF52540">
    <property type="entry name" value="P-loop containing nucleoside triphosphate hydrolases"/>
    <property type="match status" value="1"/>
</dbReference>
<sequence>MDRKGMIFVAGTGTDIGKTYVAGLLVKRLHDMGMNSGYYKAAMSGNVRDERGRLIPGDAVFVKELSGIFQPVDEMCPYVYEKAYSPHLAARLEHRQIDMDVIAAGFEKVRGRYDFVTVEGSGGIVCPVRYEQGAEDIRLEDIIKTFGIPCIIVADAGLGTINHVALTAEYMRNRNMDVRGIILNRFHKGDVMEEDNMKMCEIYTGLEVLACVGENDRDIDISEEKIMQIYEEKRS</sequence>
<evidence type="ECO:0000256" key="4">
    <source>
        <dbReference type="ARBA" id="ARBA00022741"/>
    </source>
</evidence>
<comment type="function">
    <text evidence="9">Catalyzes a mechanistically unusual reaction, the ATP-dependent insertion of CO2 between the N7 and N8 nitrogen atoms of 7,8-diaminopelargonic acid (DAPA, also called 7,8-diammoniononanoate) to form a ureido ring.</text>
</comment>
<keyword evidence="6 9" id="KW-0067">ATP-binding</keyword>
<feature type="binding site" evidence="9">
    <location>
        <position position="58"/>
    </location>
    <ligand>
        <name>ATP</name>
        <dbReference type="ChEBI" id="CHEBI:30616"/>
    </ligand>
</feature>
<comment type="catalytic activity">
    <reaction evidence="8">
        <text>(7R,8S)-8-amino-7-(carboxyamino)nonanoate + ATP = (4R,5S)-dethiobiotin + ADP + phosphate + H(+)</text>
        <dbReference type="Rhea" id="RHEA:63684"/>
        <dbReference type="ChEBI" id="CHEBI:15378"/>
        <dbReference type="ChEBI" id="CHEBI:30616"/>
        <dbReference type="ChEBI" id="CHEBI:43474"/>
        <dbReference type="ChEBI" id="CHEBI:149470"/>
        <dbReference type="ChEBI" id="CHEBI:149473"/>
        <dbReference type="ChEBI" id="CHEBI:456216"/>
    </reaction>
</comment>
<feature type="binding site" evidence="9">
    <location>
        <position position="44"/>
    </location>
    <ligand>
        <name>substrate</name>
    </ligand>
</feature>
<gene>
    <name evidence="9 10" type="primary">bioD</name>
    <name evidence="10" type="ORF">IAD12_01460</name>
</gene>
<evidence type="ECO:0000256" key="9">
    <source>
        <dbReference type="HAMAP-Rule" id="MF_00336"/>
    </source>
</evidence>
<dbReference type="Pfam" id="PF13500">
    <property type="entry name" value="AAA_26"/>
    <property type="match status" value="1"/>
</dbReference>
<dbReference type="GO" id="GO:0000287">
    <property type="term" value="F:magnesium ion binding"/>
    <property type="evidence" value="ECO:0007669"/>
    <property type="project" value="UniProtKB-UniRule"/>
</dbReference>
<evidence type="ECO:0000313" key="11">
    <source>
        <dbReference type="Proteomes" id="UP000824159"/>
    </source>
</evidence>
<keyword evidence="4 9" id="KW-0547">Nucleotide-binding</keyword>
<evidence type="ECO:0000313" key="10">
    <source>
        <dbReference type="EMBL" id="HIT98910.1"/>
    </source>
</evidence>
<feature type="binding site" evidence="9">
    <location>
        <position position="19"/>
    </location>
    <ligand>
        <name>Mg(2+)</name>
        <dbReference type="ChEBI" id="CHEBI:18420"/>
    </ligand>
</feature>
<dbReference type="GO" id="GO:0009102">
    <property type="term" value="P:biotin biosynthetic process"/>
    <property type="evidence" value="ECO:0007669"/>
    <property type="project" value="UniProtKB-UniRule"/>
</dbReference>
<protein>
    <recommendedName>
        <fullName evidence="9">ATP-dependent dethiobiotin synthetase BioD</fullName>
        <ecNumber evidence="9">6.3.3.3</ecNumber>
    </recommendedName>
    <alternativeName>
        <fullName evidence="9">DTB synthetase</fullName>
        <shortName evidence="9">DTBS</shortName>
    </alternativeName>
    <alternativeName>
        <fullName evidence="9">Dethiobiotin synthase</fullName>
    </alternativeName>
</protein>
<evidence type="ECO:0000256" key="2">
    <source>
        <dbReference type="ARBA" id="ARBA00022598"/>
    </source>
</evidence>
<evidence type="ECO:0000256" key="7">
    <source>
        <dbReference type="ARBA" id="ARBA00022842"/>
    </source>
</evidence>
<keyword evidence="7 9" id="KW-0460">Magnesium</keyword>
<reference evidence="10" key="1">
    <citation type="submission" date="2020-10" db="EMBL/GenBank/DDBJ databases">
        <authorList>
            <person name="Gilroy R."/>
        </authorList>
    </citation>
    <scope>NUCLEOTIDE SEQUENCE</scope>
    <source>
        <strain evidence="10">CHK176-22527</strain>
    </source>
</reference>
<feature type="binding site" evidence="9">
    <location>
        <begin position="184"/>
        <end position="185"/>
    </location>
    <ligand>
        <name>ATP</name>
        <dbReference type="ChEBI" id="CHEBI:30616"/>
    </ligand>
</feature>
<comment type="cofactor">
    <cofactor evidence="9">
        <name>Mg(2+)</name>
        <dbReference type="ChEBI" id="CHEBI:18420"/>
    </cofactor>
</comment>
<organism evidence="10 11">
    <name type="scientific">Candidatus Allocopromorpha excrementavium</name>
    <dbReference type="NCBI Taxonomy" id="2840741"/>
    <lineage>
        <taxon>Bacteria</taxon>
        <taxon>Bacillati</taxon>
        <taxon>Bacillota</taxon>
        <taxon>Clostridia</taxon>
        <taxon>Eubacteriales</taxon>
        <taxon>Eubacteriaceae</taxon>
        <taxon>Eubacteriaceae incertae sedis</taxon>
        <taxon>Candidatus Allocopromorpha</taxon>
    </lineage>
</organism>
<dbReference type="NCBIfam" id="TIGR00347">
    <property type="entry name" value="bioD"/>
    <property type="match status" value="1"/>
</dbReference>
<feature type="binding site" evidence="9">
    <location>
        <begin position="119"/>
        <end position="122"/>
    </location>
    <ligand>
        <name>ATP</name>
        <dbReference type="ChEBI" id="CHEBI:30616"/>
    </ligand>
</feature>
<evidence type="ECO:0000256" key="8">
    <source>
        <dbReference type="ARBA" id="ARBA00047386"/>
    </source>
</evidence>
<dbReference type="InterPro" id="IPR004472">
    <property type="entry name" value="DTB_synth_BioD"/>
</dbReference>
<dbReference type="GO" id="GO:0005829">
    <property type="term" value="C:cytosol"/>
    <property type="evidence" value="ECO:0007669"/>
    <property type="project" value="TreeGrafter"/>
</dbReference>
<name>A0A9D1HCK7_9FIRM</name>
<comment type="subcellular location">
    <subcellularLocation>
        <location evidence="9">Cytoplasm</location>
    </subcellularLocation>
</comment>
<accession>A0A9D1HCK7</accession>
<comment type="pathway">
    <text evidence="9">Cofactor biosynthesis; biotin biosynthesis; biotin from 7,8-diaminononanoate: step 1/2.</text>
</comment>
<evidence type="ECO:0000256" key="3">
    <source>
        <dbReference type="ARBA" id="ARBA00022723"/>
    </source>
</evidence>
<dbReference type="EC" id="6.3.3.3" evidence="9"/>
<dbReference type="Proteomes" id="UP000824159">
    <property type="component" value="Unassembled WGS sequence"/>
</dbReference>
<evidence type="ECO:0000256" key="5">
    <source>
        <dbReference type="ARBA" id="ARBA00022756"/>
    </source>
</evidence>
<dbReference type="GO" id="GO:0004141">
    <property type="term" value="F:dethiobiotin synthase activity"/>
    <property type="evidence" value="ECO:0007669"/>
    <property type="project" value="UniProtKB-UniRule"/>
</dbReference>
<dbReference type="AlphaFoldDB" id="A0A9D1HCK7"/>
<evidence type="ECO:0000256" key="1">
    <source>
        <dbReference type="ARBA" id="ARBA00022490"/>
    </source>
</evidence>
<keyword evidence="5 9" id="KW-0093">Biotin biosynthesis</keyword>
<comment type="similarity">
    <text evidence="9">Belongs to the dethiobiotin synthetase family.</text>
</comment>
<feature type="binding site" evidence="9">
    <location>
        <begin position="15"/>
        <end position="20"/>
    </location>
    <ligand>
        <name>ATP</name>
        <dbReference type="ChEBI" id="CHEBI:30616"/>
    </ligand>
</feature>
<feature type="binding site" evidence="9">
    <location>
        <position position="119"/>
    </location>
    <ligand>
        <name>Mg(2+)</name>
        <dbReference type="ChEBI" id="CHEBI:18420"/>
    </ligand>
</feature>
<dbReference type="PANTHER" id="PTHR43210:SF2">
    <property type="entry name" value="ATP-DEPENDENT DETHIOBIOTIN SYNTHETASE BIOD 2"/>
    <property type="match status" value="1"/>
</dbReference>
<comment type="caution">
    <text evidence="9">Lacks conserved residue(s) required for the propagation of feature annotation.</text>
</comment>
<comment type="subunit">
    <text evidence="9">Homodimer.</text>
</comment>
<keyword evidence="3 9" id="KW-0479">Metal-binding</keyword>
<dbReference type="InterPro" id="IPR027417">
    <property type="entry name" value="P-loop_NTPase"/>
</dbReference>
<dbReference type="HAMAP" id="MF_00336">
    <property type="entry name" value="BioD"/>
    <property type="match status" value="1"/>
</dbReference>
<dbReference type="EMBL" id="DVLX01000020">
    <property type="protein sequence ID" value="HIT98910.1"/>
    <property type="molecule type" value="Genomic_DNA"/>
</dbReference>
<comment type="caution">
    <text evidence="10">The sequence shown here is derived from an EMBL/GenBank/DDBJ whole genome shotgun (WGS) entry which is preliminary data.</text>
</comment>
<dbReference type="GO" id="GO:0005524">
    <property type="term" value="F:ATP binding"/>
    <property type="evidence" value="ECO:0007669"/>
    <property type="project" value="UniProtKB-UniRule"/>
</dbReference>
<feature type="binding site" evidence="9">
    <location>
        <position position="58"/>
    </location>
    <ligand>
        <name>Mg(2+)</name>
        <dbReference type="ChEBI" id="CHEBI:18420"/>
    </ligand>
</feature>
<evidence type="ECO:0000256" key="6">
    <source>
        <dbReference type="ARBA" id="ARBA00022840"/>
    </source>
</evidence>
<dbReference type="PIRSF" id="PIRSF006755">
    <property type="entry name" value="DTB_synth"/>
    <property type="match status" value="1"/>
</dbReference>
<comment type="catalytic activity">
    <reaction evidence="9">
        <text>(7R,8S)-7,8-diammoniononanoate + CO2 + ATP = (4R,5S)-dethiobiotin + ADP + phosphate + 3 H(+)</text>
        <dbReference type="Rhea" id="RHEA:15805"/>
        <dbReference type="ChEBI" id="CHEBI:15378"/>
        <dbReference type="ChEBI" id="CHEBI:16526"/>
        <dbReference type="ChEBI" id="CHEBI:30616"/>
        <dbReference type="ChEBI" id="CHEBI:43474"/>
        <dbReference type="ChEBI" id="CHEBI:149469"/>
        <dbReference type="ChEBI" id="CHEBI:149473"/>
        <dbReference type="ChEBI" id="CHEBI:456216"/>
        <dbReference type="EC" id="6.3.3.3"/>
    </reaction>
</comment>
<proteinExistence type="inferred from homology"/>
<dbReference type="Gene3D" id="3.40.50.300">
    <property type="entry name" value="P-loop containing nucleotide triphosphate hydrolases"/>
    <property type="match status" value="1"/>
</dbReference>
<keyword evidence="2 9" id="KW-0436">Ligase</keyword>
<dbReference type="PANTHER" id="PTHR43210">
    <property type="entry name" value="DETHIOBIOTIN SYNTHETASE"/>
    <property type="match status" value="1"/>
</dbReference>
<reference evidence="10" key="2">
    <citation type="journal article" date="2021" name="PeerJ">
        <title>Extensive microbial diversity within the chicken gut microbiome revealed by metagenomics and culture.</title>
        <authorList>
            <person name="Gilroy R."/>
            <person name="Ravi A."/>
            <person name="Getino M."/>
            <person name="Pursley I."/>
            <person name="Horton D.L."/>
            <person name="Alikhan N.F."/>
            <person name="Baker D."/>
            <person name="Gharbi K."/>
            <person name="Hall N."/>
            <person name="Watson M."/>
            <person name="Adriaenssens E.M."/>
            <person name="Foster-Nyarko E."/>
            <person name="Jarju S."/>
            <person name="Secka A."/>
            <person name="Antonio M."/>
            <person name="Oren A."/>
            <person name="Chaudhuri R.R."/>
            <person name="La Ragione R."/>
            <person name="Hildebrand F."/>
            <person name="Pallen M.J."/>
        </authorList>
    </citation>
    <scope>NUCLEOTIDE SEQUENCE</scope>
    <source>
        <strain evidence="10">CHK176-22527</strain>
    </source>
</reference>
<feature type="active site" evidence="9">
    <location>
        <position position="40"/>
    </location>
</feature>
<keyword evidence="1 9" id="KW-0963">Cytoplasm</keyword>
<dbReference type="CDD" id="cd03109">
    <property type="entry name" value="DTBS"/>
    <property type="match status" value="1"/>
</dbReference>